<keyword evidence="3" id="KW-1185">Reference proteome</keyword>
<dbReference type="Gene3D" id="3.40.960.10">
    <property type="entry name" value="VSR Endonuclease"/>
    <property type="match status" value="1"/>
</dbReference>
<dbReference type="RefSeq" id="WP_330134982.1">
    <property type="nucleotide sequence ID" value="NZ_JAUTXY010000009.1"/>
</dbReference>
<reference evidence="2 3" key="1">
    <citation type="submission" date="2023-07" db="EMBL/GenBank/DDBJ databases">
        <authorList>
            <person name="Girao M."/>
            <person name="Carvalho M.F."/>
        </authorList>
    </citation>
    <scope>NUCLEOTIDE SEQUENCE [LARGE SCALE GENOMIC DNA]</scope>
    <source>
        <strain evidence="2 3">YIM65754</strain>
    </source>
</reference>
<evidence type="ECO:0000259" key="1">
    <source>
        <dbReference type="Pfam" id="PF04480"/>
    </source>
</evidence>
<protein>
    <submittedName>
        <fullName evidence="2">DUF559 domain-containing protein</fullName>
    </submittedName>
</protein>
<dbReference type="InterPro" id="IPR007569">
    <property type="entry name" value="DUF559"/>
</dbReference>
<name>A0ABU7LER7_9NOCA</name>
<dbReference type="Proteomes" id="UP001336020">
    <property type="component" value="Unassembled WGS sequence"/>
</dbReference>
<proteinExistence type="predicted"/>
<dbReference type="InterPro" id="IPR011335">
    <property type="entry name" value="Restrct_endonuc-II-like"/>
</dbReference>
<sequence>MGDFDVPFLGTEAVAAGRLTQGQLRSFRRVHRGVYIDPKVSVTPILRAQAAWLWSGRRGVLAGRSAAALHGCKWIDTRAPAELIRSGSRRAAAGLVIHGDTLLDDEVCHLDSMAVTSPARTGFDLGRWLDPDDAIAQLDALCRVTHLTPCDIHELAERHPRERGLTQLGDVLRQVDPGAESIPETRVRLLLIRGGLPVPETQVPIVDGSRILARADMGWRQWRTAVEYDGIHHWTDERQRTRDIERYEACESLGWSMIRVNSEQLRRRPASIVNRVRLRLRAAGAPV</sequence>
<evidence type="ECO:0000313" key="2">
    <source>
        <dbReference type="EMBL" id="MEE2059774.1"/>
    </source>
</evidence>
<evidence type="ECO:0000313" key="3">
    <source>
        <dbReference type="Proteomes" id="UP001336020"/>
    </source>
</evidence>
<feature type="domain" description="DUF559" evidence="1">
    <location>
        <begin position="220"/>
        <end position="279"/>
    </location>
</feature>
<organism evidence="2 3">
    <name type="scientific">Rhodococcus artemisiae</name>
    <dbReference type="NCBI Taxonomy" id="714159"/>
    <lineage>
        <taxon>Bacteria</taxon>
        <taxon>Bacillati</taxon>
        <taxon>Actinomycetota</taxon>
        <taxon>Actinomycetes</taxon>
        <taxon>Mycobacteriales</taxon>
        <taxon>Nocardiaceae</taxon>
        <taxon>Rhodococcus</taxon>
    </lineage>
</organism>
<dbReference type="Pfam" id="PF04480">
    <property type="entry name" value="DUF559"/>
    <property type="match status" value="1"/>
</dbReference>
<comment type="caution">
    <text evidence="2">The sequence shown here is derived from an EMBL/GenBank/DDBJ whole genome shotgun (WGS) entry which is preliminary data.</text>
</comment>
<dbReference type="SUPFAM" id="SSF52980">
    <property type="entry name" value="Restriction endonuclease-like"/>
    <property type="match status" value="1"/>
</dbReference>
<dbReference type="EMBL" id="JAUTXY010000009">
    <property type="protein sequence ID" value="MEE2059774.1"/>
    <property type="molecule type" value="Genomic_DNA"/>
</dbReference>
<gene>
    <name evidence="2" type="ORF">Q7514_19835</name>
</gene>
<accession>A0ABU7LER7</accession>